<dbReference type="AlphaFoldDB" id="A0A0K9NYL8"/>
<feature type="domain" description="LOB" evidence="2">
    <location>
        <begin position="6"/>
        <end position="107"/>
    </location>
</feature>
<reference evidence="4" key="1">
    <citation type="journal article" date="2016" name="Nature">
        <title>The genome of the seagrass Zostera marina reveals angiosperm adaptation to the sea.</title>
        <authorList>
            <person name="Olsen J.L."/>
            <person name="Rouze P."/>
            <person name="Verhelst B."/>
            <person name="Lin Y.-C."/>
            <person name="Bayer T."/>
            <person name="Collen J."/>
            <person name="Dattolo E."/>
            <person name="De Paoli E."/>
            <person name="Dittami S."/>
            <person name="Maumus F."/>
            <person name="Michel G."/>
            <person name="Kersting A."/>
            <person name="Lauritano C."/>
            <person name="Lohaus R."/>
            <person name="Toepel M."/>
            <person name="Tonon T."/>
            <person name="Vanneste K."/>
            <person name="Amirebrahimi M."/>
            <person name="Brakel J."/>
            <person name="Bostroem C."/>
            <person name="Chovatia M."/>
            <person name="Grimwood J."/>
            <person name="Jenkins J.W."/>
            <person name="Jueterbock A."/>
            <person name="Mraz A."/>
            <person name="Stam W.T."/>
            <person name="Tice H."/>
            <person name="Bornberg-Bauer E."/>
            <person name="Green P.J."/>
            <person name="Pearson G.A."/>
            <person name="Procaccini G."/>
            <person name="Duarte C.M."/>
            <person name="Schmutz J."/>
            <person name="Reusch T.B.H."/>
            <person name="Van de Peer Y."/>
        </authorList>
    </citation>
    <scope>NUCLEOTIDE SEQUENCE [LARGE SCALE GENOMIC DNA]</scope>
    <source>
        <strain evidence="4">cv. Finnish</strain>
    </source>
</reference>
<evidence type="ECO:0000256" key="1">
    <source>
        <dbReference type="ARBA" id="ARBA00005474"/>
    </source>
</evidence>
<name>A0A0K9NYL8_ZOSMR</name>
<sequence length="115" mass="13083">MSNKSTRCSACKYLRRKCSEDCILAPHFPATDPERFVHVHKIFGAGNVSRMLQKLPYNEREVAANSISYEAYLRVQDPVYGIAGTITNLQEEIHRKQQELVRIKAEIAIYTAGNL</sequence>
<evidence type="ECO:0000259" key="2">
    <source>
        <dbReference type="PROSITE" id="PS50891"/>
    </source>
</evidence>
<evidence type="ECO:0000313" key="3">
    <source>
        <dbReference type="EMBL" id="KMZ61834.1"/>
    </source>
</evidence>
<dbReference type="GO" id="GO:0001216">
    <property type="term" value="F:DNA-binding transcription activator activity"/>
    <property type="evidence" value="ECO:0000318"/>
    <property type="project" value="GO_Central"/>
</dbReference>
<evidence type="ECO:0000313" key="4">
    <source>
        <dbReference type="Proteomes" id="UP000036987"/>
    </source>
</evidence>
<dbReference type="SMR" id="A0A0K9NYL8"/>
<dbReference type="EMBL" id="LFYR01001430">
    <property type="protein sequence ID" value="KMZ61834.1"/>
    <property type="molecule type" value="Genomic_DNA"/>
</dbReference>
<dbReference type="GO" id="GO:0006355">
    <property type="term" value="P:regulation of DNA-templated transcription"/>
    <property type="evidence" value="ECO:0000318"/>
    <property type="project" value="GO_Central"/>
</dbReference>
<comment type="caution">
    <text evidence="3">The sequence shown here is derived from an EMBL/GenBank/DDBJ whole genome shotgun (WGS) entry which is preliminary data.</text>
</comment>
<keyword evidence="4" id="KW-1185">Reference proteome</keyword>
<dbReference type="OrthoDB" id="684652at2759"/>
<dbReference type="Proteomes" id="UP000036987">
    <property type="component" value="Unassembled WGS sequence"/>
</dbReference>
<gene>
    <name evidence="3" type="ORF">ZOSMA_4G01230</name>
</gene>
<dbReference type="PANTHER" id="PTHR31301:SF153">
    <property type="entry name" value="LOB DOMAIN-CONTAINING PROTEIN 26"/>
    <property type="match status" value="1"/>
</dbReference>
<organism evidence="3 4">
    <name type="scientific">Zostera marina</name>
    <name type="common">Eelgrass</name>
    <dbReference type="NCBI Taxonomy" id="29655"/>
    <lineage>
        <taxon>Eukaryota</taxon>
        <taxon>Viridiplantae</taxon>
        <taxon>Streptophyta</taxon>
        <taxon>Embryophyta</taxon>
        <taxon>Tracheophyta</taxon>
        <taxon>Spermatophyta</taxon>
        <taxon>Magnoliopsida</taxon>
        <taxon>Liliopsida</taxon>
        <taxon>Zosteraceae</taxon>
        <taxon>Zostera</taxon>
    </lineage>
</organism>
<comment type="similarity">
    <text evidence="1">Belongs to the LOB domain-containing protein family.</text>
</comment>
<protein>
    <submittedName>
        <fullName evidence="3">Putative LOB domain protein 4</fullName>
    </submittedName>
</protein>
<accession>A0A0K9NYL8</accession>
<dbReference type="GO" id="GO:0005634">
    <property type="term" value="C:nucleus"/>
    <property type="evidence" value="ECO:0000318"/>
    <property type="project" value="GO_Central"/>
</dbReference>
<dbReference type="PROSITE" id="PS50891">
    <property type="entry name" value="LOB"/>
    <property type="match status" value="1"/>
</dbReference>
<dbReference type="PANTHER" id="PTHR31301">
    <property type="entry name" value="LOB DOMAIN-CONTAINING PROTEIN 4-RELATED"/>
    <property type="match status" value="1"/>
</dbReference>
<dbReference type="InterPro" id="IPR004883">
    <property type="entry name" value="LOB"/>
</dbReference>
<proteinExistence type="inferred from homology"/>
<dbReference type="OMA" id="ICAACKY"/>
<dbReference type="Pfam" id="PF03195">
    <property type="entry name" value="LOB"/>
    <property type="match status" value="1"/>
</dbReference>